<dbReference type="Gene3D" id="3.10.110.10">
    <property type="entry name" value="Ubiquitin Conjugating Enzyme"/>
    <property type="match status" value="1"/>
</dbReference>
<name>A0A016UEI2_9BILA</name>
<dbReference type="PROSITE" id="PS50127">
    <property type="entry name" value="UBC_2"/>
    <property type="match status" value="1"/>
</dbReference>
<dbReference type="Pfam" id="PF00179">
    <property type="entry name" value="UQ_con"/>
    <property type="match status" value="1"/>
</dbReference>
<sequence length="459" mass="51691">MGCAMHSTSSEHRRGVECVCALYSDLQGASDERRHSFRDHAEVVEDVKSAVVALCIDRMWSVFVAVSLDVTCSSRLEVLIRFARPEMACLRKLKEDISVLESLFPKNHERLQVLVASVDEITLKFIDGTGKSVIINANILEDYPRQAPLWFSESDDAVICSALERLSSEGDHQACLLTQIHKLVSELCRQYNVTIPSELTRLAPPDDDDMKDEGQGSDMESEDEGEELVEIAEVDMTEEEPHGSMDDDVSPEGKEMLEKITRSTRQQHLNGNVTEFFPFIDLIQGSVTATDRLMKEMRDIYKSEHFKNGVYSVELRDGDNLYEWWVKLYKVDTDSALYSDLLTLATEHKQDHILFHFLFNENFPCDPPFVRLVSPTVSNGYVLGGGAICMELLTKQGWSSAYSIESLILQIAATLVKGKARIQFEAKAQYSLARAQQSFKSLVQIHAKSGWYTPPTTEG</sequence>
<dbReference type="AlphaFoldDB" id="A0A016UEI2"/>
<dbReference type="OrthoDB" id="109543at2759"/>
<keyword evidence="4" id="KW-1185">Reference proteome</keyword>
<dbReference type="SMART" id="SM00212">
    <property type="entry name" value="UBCc"/>
    <property type="match status" value="1"/>
</dbReference>
<dbReference type="FunFam" id="3.10.110.10:FF:000131">
    <property type="entry name" value="Ubiquitin-conjugating enzyme E2 25"/>
    <property type="match status" value="1"/>
</dbReference>
<feature type="domain" description="UBC core" evidence="2">
    <location>
        <begin position="288"/>
        <end position="452"/>
    </location>
</feature>
<evidence type="ECO:0000259" key="2">
    <source>
        <dbReference type="PROSITE" id="PS50127"/>
    </source>
</evidence>
<evidence type="ECO:0000256" key="1">
    <source>
        <dbReference type="SAM" id="MobiDB-lite"/>
    </source>
</evidence>
<dbReference type="SUPFAM" id="SSF54495">
    <property type="entry name" value="UBC-like"/>
    <property type="match status" value="1"/>
</dbReference>
<dbReference type="Proteomes" id="UP000024635">
    <property type="component" value="Unassembled WGS sequence"/>
</dbReference>
<dbReference type="STRING" id="53326.A0A016UEI2"/>
<gene>
    <name evidence="3" type="primary">Acey_s0045.g1210</name>
    <name evidence="3" type="synonym">Acey-ubc-25</name>
    <name evidence="3" type="ORF">Y032_0045g1210</name>
</gene>
<dbReference type="InterPro" id="IPR016135">
    <property type="entry name" value="UBQ-conjugating_enzyme/RWD"/>
</dbReference>
<organism evidence="3 4">
    <name type="scientific">Ancylostoma ceylanicum</name>
    <dbReference type="NCBI Taxonomy" id="53326"/>
    <lineage>
        <taxon>Eukaryota</taxon>
        <taxon>Metazoa</taxon>
        <taxon>Ecdysozoa</taxon>
        <taxon>Nematoda</taxon>
        <taxon>Chromadorea</taxon>
        <taxon>Rhabditida</taxon>
        <taxon>Rhabditina</taxon>
        <taxon>Rhabditomorpha</taxon>
        <taxon>Strongyloidea</taxon>
        <taxon>Ancylostomatidae</taxon>
        <taxon>Ancylostomatinae</taxon>
        <taxon>Ancylostoma</taxon>
    </lineage>
</organism>
<comment type="caution">
    <text evidence="3">The sequence shown here is derived from an EMBL/GenBank/DDBJ whole genome shotgun (WGS) entry which is preliminary data.</text>
</comment>
<proteinExistence type="predicted"/>
<protein>
    <recommendedName>
        <fullName evidence="2">UBC core domain-containing protein</fullName>
    </recommendedName>
</protein>
<feature type="region of interest" description="Disordered" evidence="1">
    <location>
        <begin position="199"/>
        <end position="224"/>
    </location>
</feature>
<dbReference type="InterPro" id="IPR000608">
    <property type="entry name" value="UBC"/>
</dbReference>
<accession>A0A016UEI2</accession>
<dbReference type="CDD" id="cd23802">
    <property type="entry name" value="UBCc_UBE2Q"/>
    <property type="match status" value="1"/>
</dbReference>
<dbReference type="EMBL" id="JARK01001381">
    <property type="protein sequence ID" value="EYC13008.1"/>
    <property type="molecule type" value="Genomic_DNA"/>
</dbReference>
<evidence type="ECO:0000313" key="4">
    <source>
        <dbReference type="Proteomes" id="UP000024635"/>
    </source>
</evidence>
<evidence type="ECO:0000313" key="3">
    <source>
        <dbReference type="EMBL" id="EYC13008.1"/>
    </source>
</evidence>
<reference evidence="4" key="1">
    <citation type="journal article" date="2015" name="Nat. Genet.">
        <title>The genome and transcriptome of the zoonotic hookworm Ancylostoma ceylanicum identify infection-specific gene families.</title>
        <authorList>
            <person name="Schwarz E.M."/>
            <person name="Hu Y."/>
            <person name="Antoshechkin I."/>
            <person name="Miller M.M."/>
            <person name="Sternberg P.W."/>
            <person name="Aroian R.V."/>
        </authorList>
    </citation>
    <scope>NUCLEOTIDE SEQUENCE</scope>
    <source>
        <strain evidence="4">HY135</strain>
    </source>
</reference>